<organism evidence="7 8">
    <name type="scientific">Halobacteriovorax vibrionivorans</name>
    <dbReference type="NCBI Taxonomy" id="2152716"/>
    <lineage>
        <taxon>Bacteria</taxon>
        <taxon>Pseudomonadati</taxon>
        <taxon>Bdellovibrionota</taxon>
        <taxon>Bacteriovoracia</taxon>
        <taxon>Bacteriovoracales</taxon>
        <taxon>Halobacteriovoraceae</taxon>
        <taxon>Halobacteriovorax</taxon>
    </lineage>
</organism>
<keyword evidence="5" id="KW-1133">Transmembrane helix</keyword>
<dbReference type="InterPro" id="IPR047272">
    <property type="entry name" value="S49_SppA_C"/>
</dbReference>
<evidence type="ECO:0000313" key="8">
    <source>
        <dbReference type="Proteomes" id="UP000443582"/>
    </source>
</evidence>
<dbReference type="EMBL" id="QDKL01000001">
    <property type="protein sequence ID" value="RZF22552.1"/>
    <property type="molecule type" value="Genomic_DNA"/>
</dbReference>
<evidence type="ECO:0000256" key="4">
    <source>
        <dbReference type="ARBA" id="ARBA00022825"/>
    </source>
</evidence>
<evidence type="ECO:0000256" key="5">
    <source>
        <dbReference type="SAM" id="Phobius"/>
    </source>
</evidence>
<dbReference type="CDD" id="cd07023">
    <property type="entry name" value="S49_Sppa_N_C"/>
    <property type="match status" value="1"/>
</dbReference>
<reference evidence="8" key="1">
    <citation type="journal article" date="2019" name="Int. J. Syst. Evol. Microbiol.">
        <title>Halobacteriovorax valvorus sp. nov., a novel prokaryotic predator isolated from coastal seawater of China.</title>
        <authorList>
            <person name="Chen M.-X."/>
        </authorList>
    </citation>
    <scope>NUCLEOTIDE SEQUENCE [LARGE SCALE GENOMIC DNA]</scope>
    <source>
        <strain evidence="8">BL9</strain>
    </source>
</reference>
<accession>A0ABY0IMT7</accession>
<dbReference type="NCBIfam" id="TIGR00706">
    <property type="entry name" value="SppA_dom"/>
    <property type="match status" value="1"/>
</dbReference>
<keyword evidence="4" id="KW-0720">Serine protease</keyword>
<keyword evidence="3" id="KW-0378">Hydrolase</keyword>
<dbReference type="RefSeq" id="WP_114705497.1">
    <property type="nucleotide sequence ID" value="NZ_QDKL01000001.1"/>
</dbReference>
<proteinExistence type="inferred from homology"/>
<dbReference type="InterPro" id="IPR029045">
    <property type="entry name" value="ClpP/crotonase-like_dom_sf"/>
</dbReference>
<evidence type="ECO:0000259" key="6">
    <source>
        <dbReference type="Pfam" id="PF01343"/>
    </source>
</evidence>
<keyword evidence="8" id="KW-1185">Reference proteome</keyword>
<keyword evidence="5" id="KW-0812">Transmembrane</keyword>
<dbReference type="Pfam" id="PF01343">
    <property type="entry name" value="Peptidase_S49"/>
    <property type="match status" value="1"/>
</dbReference>
<evidence type="ECO:0000256" key="1">
    <source>
        <dbReference type="ARBA" id="ARBA00008683"/>
    </source>
</evidence>
<dbReference type="PANTHER" id="PTHR42987">
    <property type="entry name" value="PEPTIDASE S49"/>
    <property type="match status" value="1"/>
</dbReference>
<protein>
    <submittedName>
        <fullName evidence="7">Signal peptide peptidase SppA</fullName>
    </submittedName>
</protein>
<sequence length="319" mass="35120">MSNNKSKDRAVVGLMALVAVFFVVLILFSVYTVNIFKGSNDYIASSSTKSKDKIALIEVEGVIMESKKVIELLHKAEADEAVKGIILRVNSPGGAVAPTQEIYQEILRIRGVGQYKEITKKPKPIYASFSSIAASGGYYIGAATEKICSSPGTLTGSIGVIMQFVDLSELYKFAMVNPQTIKAGRYKDIGQPNRSMTPEERELMTRMTLDVHKQFIDDVSAQRKERLTSPINEVAQGQVFSGAQAKKLGLVDDLVGLWPCARGLHKTLELEGDLNLSEIKIKKKSNFFSLIQDLEDVKGAVSSFVEYVKMSNSTNIMYK</sequence>
<evidence type="ECO:0000256" key="2">
    <source>
        <dbReference type="ARBA" id="ARBA00022670"/>
    </source>
</evidence>
<evidence type="ECO:0000313" key="7">
    <source>
        <dbReference type="EMBL" id="RZF22552.1"/>
    </source>
</evidence>
<comment type="similarity">
    <text evidence="1">Belongs to the peptidase S49 family.</text>
</comment>
<dbReference type="InterPro" id="IPR004635">
    <property type="entry name" value="Pept_S49_SppA"/>
</dbReference>
<evidence type="ECO:0000256" key="3">
    <source>
        <dbReference type="ARBA" id="ARBA00022801"/>
    </source>
</evidence>
<dbReference type="SUPFAM" id="SSF52096">
    <property type="entry name" value="ClpP/crotonase"/>
    <property type="match status" value="1"/>
</dbReference>
<gene>
    <name evidence="7" type="primary">sppA</name>
    <name evidence="7" type="ORF">DAY19_01920</name>
</gene>
<comment type="caution">
    <text evidence="7">The sequence shown here is derived from an EMBL/GenBank/DDBJ whole genome shotgun (WGS) entry which is preliminary data.</text>
</comment>
<dbReference type="Proteomes" id="UP000443582">
    <property type="component" value="Unassembled WGS sequence"/>
</dbReference>
<name>A0ABY0IMT7_9BACT</name>
<feature type="transmembrane region" description="Helical" evidence="5">
    <location>
        <begin position="12"/>
        <end position="31"/>
    </location>
</feature>
<dbReference type="PANTHER" id="PTHR42987:SF4">
    <property type="entry name" value="PROTEASE SOHB-RELATED"/>
    <property type="match status" value="1"/>
</dbReference>
<dbReference type="InterPro" id="IPR002142">
    <property type="entry name" value="Peptidase_S49"/>
</dbReference>
<keyword evidence="5" id="KW-0472">Membrane</keyword>
<keyword evidence="2" id="KW-0645">Protease</keyword>
<dbReference type="Gene3D" id="6.20.330.10">
    <property type="match status" value="1"/>
</dbReference>
<feature type="domain" description="Peptidase S49" evidence="6">
    <location>
        <begin position="119"/>
        <end position="256"/>
    </location>
</feature>
<dbReference type="Gene3D" id="3.90.226.10">
    <property type="entry name" value="2-enoyl-CoA Hydratase, Chain A, domain 1"/>
    <property type="match status" value="1"/>
</dbReference>